<evidence type="ECO:0000256" key="2">
    <source>
        <dbReference type="ARBA" id="ARBA00004389"/>
    </source>
</evidence>
<evidence type="ECO:0000256" key="12">
    <source>
        <dbReference type="ARBA" id="ARBA00023239"/>
    </source>
</evidence>
<keyword evidence="19" id="KW-1185">Reference proteome</keyword>
<dbReference type="InterPro" id="IPR015424">
    <property type="entry name" value="PyrdxlP-dep_Trfase"/>
</dbReference>
<dbReference type="PANTHER" id="PTHR42735">
    <property type="match status" value="1"/>
</dbReference>
<evidence type="ECO:0000256" key="4">
    <source>
        <dbReference type="ARBA" id="ARBA00004991"/>
    </source>
</evidence>
<name>A0A250XMG3_9CHLO</name>
<evidence type="ECO:0000256" key="13">
    <source>
        <dbReference type="ARBA" id="ARBA00038302"/>
    </source>
</evidence>
<keyword evidence="5" id="KW-0812">Transmembrane</keyword>
<comment type="subcellular location">
    <subcellularLocation>
        <location evidence="2">Endoplasmic reticulum membrane</location>
        <topology evidence="2">Single-pass membrane protein</topology>
    </subcellularLocation>
</comment>
<protein>
    <recommendedName>
        <fullName evidence="14">sphinganine-1-phosphate aldolase</fullName>
        <ecNumber evidence="14">4.1.2.27</ecNumber>
    </recommendedName>
    <alternativeName>
        <fullName evidence="15">Sphingosine-1-phosphate aldolase</fullName>
    </alternativeName>
</protein>
<dbReference type="Gene3D" id="6.10.140.2150">
    <property type="match status" value="1"/>
</dbReference>
<dbReference type="GO" id="GO:0019752">
    <property type="term" value="P:carboxylic acid metabolic process"/>
    <property type="evidence" value="ECO:0007669"/>
    <property type="project" value="InterPro"/>
</dbReference>
<dbReference type="EMBL" id="BEGY01000116">
    <property type="protein sequence ID" value="GAX84109.1"/>
    <property type="molecule type" value="Genomic_DNA"/>
</dbReference>
<keyword evidence="11" id="KW-0472">Membrane</keyword>
<evidence type="ECO:0000256" key="17">
    <source>
        <dbReference type="RuleBase" id="RU000382"/>
    </source>
</evidence>
<keyword evidence="8" id="KW-0746">Sphingolipid metabolism</keyword>
<comment type="pathway">
    <text evidence="4">Sphingolipid metabolism.</text>
</comment>
<evidence type="ECO:0000313" key="19">
    <source>
        <dbReference type="Proteomes" id="UP000232323"/>
    </source>
</evidence>
<dbReference type="GO" id="GO:0008117">
    <property type="term" value="F:sphinganine-1-phosphate aldolase activity"/>
    <property type="evidence" value="ECO:0007669"/>
    <property type="project" value="UniProtKB-EC"/>
</dbReference>
<keyword evidence="10" id="KW-0443">Lipid metabolism</keyword>
<sequence length="609" mass="66201">MGKLLELLDPKPALTWMQSHVPEDSVKGLQNYFSRFIGPICIKEYEKYSEALLKGSVMAQRAVNEMLHGFEPWEIFLVSIAACLILLLAQRYISSTIHNINEDGGFLPALFSSIRSLPFVQSAVKKEKNKLRTSLLEARSAATHKAQSTEDVCLLSFHKLPSCGLPAAEVSDLLHKKAKEDLQLCEGKSPLSGAVYIGSDAHRQLLDSAYNLFSLSNPLHADIWPSVRQMEAEVVAMTSAMVGGGPDGPAPDVCGAMTSGGTESILMAIKASRDYMRATRGVRRPEMILANSAHAAYWKACEYFKIKAVVVKVGSDYRLSARQVKRHVTSNTAIVVASAPGFPHGLVDDIQGIAQVVKRAGVCLHVDACLGGFVLPFAMQLGYQIPPFDFSVPGVTSMSVDTHKFGMAHKGTSVVLYADREIRQHQFTGITDWTGGLYISPGLAGSRPGALIATAWASLVKCGMSGYLEATRQLMEAATSFCQGVETRIPHLQVVGKPDMCVVAFKAKNPKILNIYKLNDLMTKRGWHLNALQAPPALHFCFTAAHNLQLVEALVKDLAEVSEELVSNPEVAKNMSGGSAPMYGMANVVPDRRMVAELLVAYQDAMLEP</sequence>
<comment type="similarity">
    <text evidence="13">Belongs to the group II decarboxylase family. Sphingosine-1-phosphate lyase subfamily.</text>
</comment>
<evidence type="ECO:0000256" key="5">
    <source>
        <dbReference type="ARBA" id="ARBA00022692"/>
    </source>
</evidence>
<dbReference type="PANTHER" id="PTHR42735:SF6">
    <property type="entry name" value="SPHINGOSINE-1-PHOSPHATE LYASE 1"/>
    <property type="match status" value="1"/>
</dbReference>
<dbReference type="GO" id="GO:0030170">
    <property type="term" value="F:pyridoxal phosphate binding"/>
    <property type="evidence" value="ECO:0007669"/>
    <property type="project" value="InterPro"/>
</dbReference>
<dbReference type="OrthoDB" id="10254570at2759"/>
<dbReference type="Gene3D" id="3.90.1150.10">
    <property type="entry name" value="Aspartate Aminotransferase, domain 1"/>
    <property type="match status" value="1"/>
</dbReference>
<dbReference type="SUPFAM" id="SSF53383">
    <property type="entry name" value="PLP-dependent transferases"/>
    <property type="match status" value="1"/>
</dbReference>
<organism evidence="18 19">
    <name type="scientific">Chlamydomonas eustigma</name>
    <dbReference type="NCBI Taxonomy" id="1157962"/>
    <lineage>
        <taxon>Eukaryota</taxon>
        <taxon>Viridiplantae</taxon>
        <taxon>Chlorophyta</taxon>
        <taxon>core chlorophytes</taxon>
        <taxon>Chlorophyceae</taxon>
        <taxon>CS clade</taxon>
        <taxon>Chlamydomonadales</taxon>
        <taxon>Chlamydomonadaceae</taxon>
        <taxon>Chlamydomonas</taxon>
    </lineage>
</organism>
<evidence type="ECO:0000256" key="16">
    <source>
        <dbReference type="PIRSR" id="PIRSR602129-50"/>
    </source>
</evidence>
<evidence type="ECO:0000256" key="11">
    <source>
        <dbReference type="ARBA" id="ARBA00023136"/>
    </source>
</evidence>
<gene>
    <name evidence="18" type="ORF">CEUSTIGMA_g11532.t1</name>
</gene>
<evidence type="ECO:0000256" key="1">
    <source>
        <dbReference type="ARBA" id="ARBA00001933"/>
    </source>
</evidence>
<keyword evidence="9" id="KW-1133">Transmembrane helix</keyword>
<proteinExistence type="inferred from homology"/>
<evidence type="ECO:0000256" key="8">
    <source>
        <dbReference type="ARBA" id="ARBA00022919"/>
    </source>
</evidence>
<dbReference type="Pfam" id="PF00282">
    <property type="entry name" value="Pyridoxal_deC"/>
    <property type="match status" value="1"/>
</dbReference>
<dbReference type="AlphaFoldDB" id="A0A250XMG3"/>
<keyword evidence="12 17" id="KW-0456">Lyase</keyword>
<evidence type="ECO:0000256" key="15">
    <source>
        <dbReference type="ARBA" id="ARBA00042568"/>
    </source>
</evidence>
<dbReference type="InterPro" id="IPR050477">
    <property type="entry name" value="GrpII_AminoAcid_Decarb"/>
</dbReference>
<keyword evidence="7 16" id="KW-0663">Pyridoxal phosphate</keyword>
<dbReference type="FunFam" id="6.10.140.2150:FF:000001">
    <property type="entry name" value="Sphingosine-1-phosphate lyase 1"/>
    <property type="match status" value="1"/>
</dbReference>
<dbReference type="InterPro" id="IPR015421">
    <property type="entry name" value="PyrdxlP-dep_Trfase_major"/>
</dbReference>
<dbReference type="InterPro" id="IPR002129">
    <property type="entry name" value="PyrdxlP-dep_de-COase"/>
</dbReference>
<dbReference type="GO" id="GO:0005789">
    <property type="term" value="C:endoplasmic reticulum membrane"/>
    <property type="evidence" value="ECO:0007669"/>
    <property type="project" value="UniProtKB-SubCell"/>
</dbReference>
<comment type="pathway">
    <text evidence="3">Lipid metabolism; sphingolipid metabolism.</text>
</comment>
<evidence type="ECO:0000256" key="9">
    <source>
        <dbReference type="ARBA" id="ARBA00022989"/>
    </source>
</evidence>
<evidence type="ECO:0000256" key="7">
    <source>
        <dbReference type="ARBA" id="ARBA00022898"/>
    </source>
</evidence>
<reference evidence="18 19" key="1">
    <citation type="submission" date="2017-08" db="EMBL/GenBank/DDBJ databases">
        <title>Acidophilic green algal genome provides insights into adaptation to an acidic environment.</title>
        <authorList>
            <person name="Hirooka S."/>
            <person name="Hirose Y."/>
            <person name="Kanesaki Y."/>
            <person name="Higuchi S."/>
            <person name="Fujiwara T."/>
            <person name="Onuma R."/>
            <person name="Era A."/>
            <person name="Ohbayashi R."/>
            <person name="Uzuka A."/>
            <person name="Nozaki H."/>
            <person name="Yoshikawa H."/>
            <person name="Miyagishima S.Y."/>
        </authorList>
    </citation>
    <scope>NUCLEOTIDE SEQUENCE [LARGE SCALE GENOMIC DNA]</scope>
    <source>
        <strain evidence="18 19">NIES-2499</strain>
    </source>
</reference>
<dbReference type="FunFam" id="3.40.640.10:FF:000020">
    <property type="entry name" value="sphingosine-1-phosphate lyase 1"/>
    <property type="match status" value="1"/>
</dbReference>
<keyword evidence="6" id="KW-0256">Endoplasmic reticulum</keyword>
<dbReference type="EC" id="4.1.2.27" evidence="14"/>
<evidence type="ECO:0000256" key="14">
    <source>
        <dbReference type="ARBA" id="ARBA00038965"/>
    </source>
</evidence>
<accession>A0A250XMG3</accession>
<dbReference type="STRING" id="1157962.A0A250XMG3"/>
<dbReference type="GO" id="GO:0030149">
    <property type="term" value="P:sphingolipid catabolic process"/>
    <property type="evidence" value="ECO:0007669"/>
    <property type="project" value="TreeGrafter"/>
</dbReference>
<evidence type="ECO:0000256" key="6">
    <source>
        <dbReference type="ARBA" id="ARBA00022824"/>
    </source>
</evidence>
<evidence type="ECO:0000313" key="18">
    <source>
        <dbReference type="EMBL" id="GAX84109.1"/>
    </source>
</evidence>
<comment type="cofactor">
    <cofactor evidence="1 16 17">
        <name>pyridoxal 5'-phosphate</name>
        <dbReference type="ChEBI" id="CHEBI:597326"/>
    </cofactor>
</comment>
<dbReference type="Gene3D" id="3.40.640.10">
    <property type="entry name" value="Type I PLP-dependent aspartate aminotransferase-like (Major domain)"/>
    <property type="match status" value="1"/>
</dbReference>
<comment type="caution">
    <text evidence="18">The sequence shown here is derived from an EMBL/GenBank/DDBJ whole genome shotgun (WGS) entry which is preliminary data.</text>
</comment>
<evidence type="ECO:0000256" key="10">
    <source>
        <dbReference type="ARBA" id="ARBA00023098"/>
    </source>
</evidence>
<dbReference type="InterPro" id="IPR015422">
    <property type="entry name" value="PyrdxlP-dep_Trfase_small"/>
</dbReference>
<feature type="modified residue" description="N6-(pyridoxal phosphate)lysine" evidence="16">
    <location>
        <position position="404"/>
    </location>
</feature>
<dbReference type="Proteomes" id="UP000232323">
    <property type="component" value="Unassembled WGS sequence"/>
</dbReference>
<evidence type="ECO:0000256" key="3">
    <source>
        <dbReference type="ARBA" id="ARBA00004760"/>
    </source>
</evidence>